<dbReference type="KEGG" id="mlr:MELLADRAFT_51874"/>
<dbReference type="Proteomes" id="UP000001072">
    <property type="component" value="Unassembled WGS sequence"/>
</dbReference>
<dbReference type="InterPro" id="IPR004166">
    <property type="entry name" value="a-kinase_dom"/>
</dbReference>
<proteinExistence type="predicted"/>
<keyword evidence="8" id="KW-1185">Reference proteome</keyword>
<dbReference type="InParanoid" id="F4RC34"/>
<dbReference type="GO" id="GO:1903013">
    <property type="term" value="P:response to differentiation-inducing factor 1"/>
    <property type="evidence" value="ECO:0007669"/>
    <property type="project" value="TreeGrafter"/>
</dbReference>
<dbReference type="GeneID" id="18928801"/>
<accession>F4RC34</accession>
<dbReference type="Pfam" id="PF02816">
    <property type="entry name" value="Alpha_kinase"/>
    <property type="match status" value="1"/>
</dbReference>
<keyword evidence="5" id="KW-0067">ATP-binding</keyword>
<evidence type="ECO:0000256" key="1">
    <source>
        <dbReference type="ARBA" id="ARBA00022527"/>
    </source>
</evidence>
<dbReference type="Gene3D" id="3.20.200.10">
    <property type="entry name" value="MHCK/EF2 kinase"/>
    <property type="match status" value="1"/>
</dbReference>
<dbReference type="VEuPathDB" id="FungiDB:MELLADRAFT_51874"/>
<evidence type="ECO:0000256" key="3">
    <source>
        <dbReference type="ARBA" id="ARBA00022741"/>
    </source>
</evidence>
<gene>
    <name evidence="7" type="ORF">MELLADRAFT_51874</name>
</gene>
<keyword evidence="3" id="KW-0547">Nucleotide-binding</keyword>
<evidence type="ECO:0000256" key="4">
    <source>
        <dbReference type="ARBA" id="ARBA00022777"/>
    </source>
</evidence>
<keyword evidence="1" id="KW-0723">Serine/threonine-protein kinase</keyword>
<evidence type="ECO:0000256" key="2">
    <source>
        <dbReference type="ARBA" id="ARBA00022679"/>
    </source>
</evidence>
<dbReference type="PANTHER" id="PTHR45992">
    <property type="entry name" value="EUKARYOTIC ELONGATION FACTOR 2 KINASE-RELATED"/>
    <property type="match status" value="1"/>
</dbReference>
<sequence length="134" mass="15117">MHYLTDAFSHWTYQQSKGHRFVTDLRGCGSVVTNPQIHDINPANVWGSRNGRAPAVALMLVQHRCQLGCQILQLPKLVRIPVETPKEDLIWQHSQVLPDGEKVEARHVDLPTYLALSTRPAPRLTPPAPPQFPF</sequence>
<protein>
    <recommendedName>
        <fullName evidence="6">Alpha-type protein kinase domain-containing protein</fullName>
    </recommendedName>
</protein>
<keyword evidence="4" id="KW-0418">Kinase</keyword>
<dbReference type="AlphaFoldDB" id="F4RC34"/>
<dbReference type="HOGENOM" id="CLU_1949304_0_0_1"/>
<evidence type="ECO:0000313" key="8">
    <source>
        <dbReference type="Proteomes" id="UP000001072"/>
    </source>
</evidence>
<dbReference type="GO" id="GO:0031037">
    <property type="term" value="P:myosin II filament disassembly"/>
    <property type="evidence" value="ECO:0007669"/>
    <property type="project" value="TreeGrafter"/>
</dbReference>
<dbReference type="SUPFAM" id="SSF56112">
    <property type="entry name" value="Protein kinase-like (PK-like)"/>
    <property type="match status" value="1"/>
</dbReference>
<feature type="domain" description="Alpha-type protein kinase" evidence="6">
    <location>
        <begin position="1"/>
        <end position="77"/>
    </location>
</feature>
<keyword evidence="2" id="KW-0808">Transferase</keyword>
<dbReference type="InterPro" id="IPR051852">
    <property type="entry name" value="Alpha-type_PK"/>
</dbReference>
<organism evidence="8">
    <name type="scientific">Melampsora larici-populina (strain 98AG31 / pathotype 3-4-7)</name>
    <name type="common">Poplar leaf rust fungus</name>
    <dbReference type="NCBI Taxonomy" id="747676"/>
    <lineage>
        <taxon>Eukaryota</taxon>
        <taxon>Fungi</taxon>
        <taxon>Dikarya</taxon>
        <taxon>Basidiomycota</taxon>
        <taxon>Pucciniomycotina</taxon>
        <taxon>Pucciniomycetes</taxon>
        <taxon>Pucciniales</taxon>
        <taxon>Melampsoraceae</taxon>
        <taxon>Melampsora</taxon>
    </lineage>
</organism>
<evidence type="ECO:0000259" key="6">
    <source>
        <dbReference type="PROSITE" id="PS51158"/>
    </source>
</evidence>
<dbReference type="GO" id="GO:0004674">
    <property type="term" value="F:protein serine/threonine kinase activity"/>
    <property type="evidence" value="ECO:0007669"/>
    <property type="project" value="UniProtKB-KW"/>
</dbReference>
<dbReference type="InterPro" id="IPR011009">
    <property type="entry name" value="Kinase-like_dom_sf"/>
</dbReference>
<dbReference type="EMBL" id="GL883095">
    <property type="protein sequence ID" value="EGG10229.1"/>
    <property type="molecule type" value="Genomic_DNA"/>
</dbReference>
<dbReference type="PROSITE" id="PS51158">
    <property type="entry name" value="ALPHA_KINASE"/>
    <property type="match status" value="1"/>
</dbReference>
<dbReference type="RefSeq" id="XP_007406530.1">
    <property type="nucleotide sequence ID" value="XM_007406468.1"/>
</dbReference>
<reference evidence="8" key="1">
    <citation type="journal article" date="2011" name="Proc. Natl. Acad. Sci. U.S.A.">
        <title>Obligate biotrophy features unraveled by the genomic analysis of rust fungi.</title>
        <authorList>
            <person name="Duplessis S."/>
            <person name="Cuomo C.A."/>
            <person name="Lin Y.-C."/>
            <person name="Aerts A."/>
            <person name="Tisserant E."/>
            <person name="Veneault-Fourrey C."/>
            <person name="Joly D.L."/>
            <person name="Hacquard S."/>
            <person name="Amselem J."/>
            <person name="Cantarel B.L."/>
            <person name="Chiu R."/>
            <person name="Coutinho P.M."/>
            <person name="Feau N."/>
            <person name="Field M."/>
            <person name="Frey P."/>
            <person name="Gelhaye E."/>
            <person name="Goldberg J."/>
            <person name="Grabherr M.G."/>
            <person name="Kodira C.D."/>
            <person name="Kohler A."/>
            <person name="Kuees U."/>
            <person name="Lindquist E.A."/>
            <person name="Lucas S.M."/>
            <person name="Mago R."/>
            <person name="Mauceli E."/>
            <person name="Morin E."/>
            <person name="Murat C."/>
            <person name="Pangilinan J.L."/>
            <person name="Park R."/>
            <person name="Pearson M."/>
            <person name="Quesneville H."/>
            <person name="Rouhier N."/>
            <person name="Sakthikumar S."/>
            <person name="Salamov A.A."/>
            <person name="Schmutz J."/>
            <person name="Selles B."/>
            <person name="Shapiro H."/>
            <person name="Tanguay P."/>
            <person name="Tuskan G.A."/>
            <person name="Henrissat B."/>
            <person name="Van de Peer Y."/>
            <person name="Rouze P."/>
            <person name="Ellis J.G."/>
            <person name="Dodds P.N."/>
            <person name="Schein J.E."/>
            <person name="Zhong S."/>
            <person name="Hamelin R.C."/>
            <person name="Grigoriev I.V."/>
            <person name="Szabo L.J."/>
            <person name="Martin F."/>
        </authorList>
    </citation>
    <scope>NUCLEOTIDE SEQUENCE [LARGE SCALE GENOMIC DNA]</scope>
    <source>
        <strain evidence="8">98AG31 / pathotype 3-4-7</strain>
    </source>
</reference>
<dbReference type="OrthoDB" id="2923034at2759"/>
<dbReference type="PANTHER" id="PTHR45992:SF2">
    <property type="entry name" value="EUKARYOTIC ELONGATION FACTOR 2 KINASE"/>
    <property type="match status" value="1"/>
</dbReference>
<evidence type="ECO:0000256" key="5">
    <source>
        <dbReference type="ARBA" id="ARBA00022840"/>
    </source>
</evidence>
<dbReference type="GO" id="GO:0005524">
    <property type="term" value="F:ATP binding"/>
    <property type="evidence" value="ECO:0007669"/>
    <property type="project" value="UniProtKB-KW"/>
</dbReference>
<evidence type="ECO:0000313" key="7">
    <source>
        <dbReference type="EMBL" id="EGG10229.1"/>
    </source>
</evidence>
<name>F4RC34_MELLP</name>